<reference evidence="1" key="1">
    <citation type="journal article" date="2015" name="Nature">
        <title>Complex archaea that bridge the gap between prokaryotes and eukaryotes.</title>
        <authorList>
            <person name="Spang A."/>
            <person name="Saw J.H."/>
            <person name="Jorgensen S.L."/>
            <person name="Zaremba-Niedzwiedzka K."/>
            <person name="Martijn J."/>
            <person name="Lind A.E."/>
            <person name="van Eijk R."/>
            <person name="Schleper C."/>
            <person name="Guy L."/>
            <person name="Ettema T.J."/>
        </authorList>
    </citation>
    <scope>NUCLEOTIDE SEQUENCE</scope>
</reference>
<dbReference type="AlphaFoldDB" id="A0A0F9ELT8"/>
<gene>
    <name evidence="1" type="ORF">LCGC14_2058370</name>
</gene>
<dbReference type="EMBL" id="LAZR01024451">
    <property type="protein sequence ID" value="KKL75093.1"/>
    <property type="molecule type" value="Genomic_DNA"/>
</dbReference>
<proteinExistence type="predicted"/>
<accession>A0A0F9ELT8</accession>
<name>A0A0F9ELT8_9ZZZZ</name>
<organism evidence="1">
    <name type="scientific">marine sediment metagenome</name>
    <dbReference type="NCBI Taxonomy" id="412755"/>
    <lineage>
        <taxon>unclassified sequences</taxon>
        <taxon>metagenomes</taxon>
        <taxon>ecological metagenomes</taxon>
    </lineage>
</organism>
<protein>
    <submittedName>
        <fullName evidence="1">Uncharacterized protein</fullName>
    </submittedName>
</protein>
<comment type="caution">
    <text evidence="1">The sequence shown here is derived from an EMBL/GenBank/DDBJ whole genome shotgun (WGS) entry which is preliminary data.</text>
</comment>
<evidence type="ECO:0000313" key="1">
    <source>
        <dbReference type="EMBL" id="KKL75093.1"/>
    </source>
</evidence>
<sequence length="57" mass="6839">MSSVVERAIRFIVFQIAVMTIIFENVDYKLVRCELQRRERFASNKKDFIVFVLELLN</sequence>